<organism evidence="1 2">
    <name type="scientific">Dietzia timorensis</name>
    <dbReference type="NCBI Taxonomy" id="499555"/>
    <lineage>
        <taxon>Bacteria</taxon>
        <taxon>Bacillati</taxon>
        <taxon>Actinomycetota</taxon>
        <taxon>Actinomycetes</taxon>
        <taxon>Mycobacteriales</taxon>
        <taxon>Dietziaceae</taxon>
        <taxon>Dietzia</taxon>
    </lineage>
</organism>
<name>A0A173LLM3_9ACTN</name>
<dbReference type="AlphaFoldDB" id="A0A173LLM3"/>
<evidence type="ECO:0000313" key="1">
    <source>
        <dbReference type="EMBL" id="ANI92391.1"/>
    </source>
</evidence>
<protein>
    <submittedName>
        <fullName evidence="1">Uncharacterized protein</fullName>
    </submittedName>
</protein>
<proteinExistence type="predicted"/>
<evidence type="ECO:0000313" key="2">
    <source>
        <dbReference type="Proteomes" id="UP000186104"/>
    </source>
</evidence>
<keyword evidence="2" id="KW-1185">Reference proteome</keyword>
<accession>A0A173LLM3</accession>
<dbReference type="KEGG" id="dtm:BJL86_1614"/>
<dbReference type="InterPro" id="IPR025387">
    <property type="entry name" value="DUF4299"/>
</dbReference>
<dbReference type="Proteomes" id="UP000186104">
    <property type="component" value="Chromosome"/>
</dbReference>
<dbReference type="EMBL" id="CP015961">
    <property type="protein sequence ID" value="ANI92391.1"/>
    <property type="molecule type" value="Genomic_DNA"/>
</dbReference>
<dbReference type="Pfam" id="PF14132">
    <property type="entry name" value="DUF4299"/>
    <property type="match status" value="1"/>
</dbReference>
<dbReference type="STRING" id="499555.BJL86_1614"/>
<gene>
    <name evidence="1" type="ORF">BJL86_1614</name>
</gene>
<reference evidence="1 2" key="1">
    <citation type="submission" date="2016-06" db="EMBL/GenBank/DDBJ databases">
        <title>Complete genome sequence of a saline-alkali tolerant type strain Dietzia timorensis ID05-A0528T.</title>
        <authorList>
            <person name="Wu X."/>
        </authorList>
    </citation>
    <scope>NUCLEOTIDE SEQUENCE [LARGE SCALE GENOMIC DNA]</scope>
    <source>
        <strain evidence="1 2">ID05-A0528</strain>
    </source>
</reference>
<sequence length="295" mass="32070">MSRIFSISPRSGHRPLTMGQLMALGPADLRPYNIDFDHVESFLAASPAQLVSTWGIDPYSSRGFELEFSGGAYRAIVSTPSSPNDWRITLDFLAALAGHLDAPILDEDGTAYSPDSITAFPFTRDIGIGLASLQSSLDNGNTVMLDGVRRRVAVTPAMLRRITGAPSPADEFGETMRVIQQLDAYDASQMVARSPKGEILGMYTITQSVRTILPLAPTVSRGIREQIGTNTAVDWRINLIACDGPSDRAESYVPAGEVAYREAVERLPRDKVRVLDGASMLIEALDRDELDALRA</sequence>